<proteinExistence type="predicted"/>
<dbReference type="PANTHER" id="PTHR40114">
    <property type="entry name" value="SLR0698 PROTEIN"/>
    <property type="match status" value="1"/>
</dbReference>
<dbReference type="OrthoDB" id="9805588at2"/>
<feature type="active site" description="Proton acceptor" evidence="1">
    <location>
        <position position="28"/>
    </location>
</feature>
<dbReference type="PANTHER" id="PTHR40114:SF1">
    <property type="entry name" value="SLR0698 PROTEIN"/>
    <property type="match status" value="1"/>
</dbReference>
<dbReference type="AlphaFoldDB" id="A0A2K4ZG50"/>
<keyword evidence="4" id="KW-1185">Reference proteome</keyword>
<dbReference type="Gene3D" id="2.40.320.10">
    <property type="entry name" value="Hypothetical Protein Pfu-838710-001"/>
    <property type="match status" value="1"/>
</dbReference>
<accession>A0A2K4ZG50</accession>
<dbReference type="PROSITE" id="PS51707">
    <property type="entry name" value="CYTH"/>
    <property type="match status" value="1"/>
</dbReference>
<name>A0A2K4ZG50_9FIRM</name>
<dbReference type="Pfam" id="PF01928">
    <property type="entry name" value="CYTH"/>
    <property type="match status" value="1"/>
</dbReference>
<sequence>MEIERKFTIKELPSNLESYPFHHIEQAYLNASPVVRVRKEDDEYYLTYKGDGMMEREEANLPLNREAYYHLREKADGRIISKKRYLIPLPNPAFQEKKGLPSPPTDYSLTIELDVFDPPFAPLILAEVEFGSREAAEVFIPPEWFDEDVTYRKEYHNSYMALQASVSS</sequence>
<dbReference type="SUPFAM" id="SSF55154">
    <property type="entry name" value="CYTH-like phosphatases"/>
    <property type="match status" value="1"/>
</dbReference>
<dbReference type="EMBL" id="OFSM01000010">
    <property type="protein sequence ID" value="SOY29439.1"/>
    <property type="molecule type" value="Genomic_DNA"/>
</dbReference>
<dbReference type="InterPro" id="IPR023577">
    <property type="entry name" value="CYTH_domain"/>
</dbReference>
<dbReference type="SMART" id="SM01118">
    <property type="entry name" value="CYTH"/>
    <property type="match status" value="1"/>
</dbReference>
<dbReference type="PIRSF" id="PIRSF016487">
    <property type="entry name" value="CYTH_UCP016487"/>
    <property type="match status" value="1"/>
</dbReference>
<evidence type="ECO:0000256" key="1">
    <source>
        <dbReference type="PIRSR" id="PIRSR016487-1"/>
    </source>
</evidence>
<dbReference type="InterPro" id="IPR033469">
    <property type="entry name" value="CYTH-like_dom_sf"/>
</dbReference>
<reference evidence="3 4" key="1">
    <citation type="submission" date="2018-01" db="EMBL/GenBank/DDBJ databases">
        <authorList>
            <person name="Gaut B.S."/>
            <person name="Morton B.R."/>
            <person name="Clegg M.T."/>
            <person name="Duvall M.R."/>
        </authorList>
    </citation>
    <scope>NUCLEOTIDE SEQUENCE [LARGE SCALE GENOMIC DNA]</scope>
    <source>
        <strain evidence="3">GP69</strain>
    </source>
</reference>
<evidence type="ECO:0000313" key="4">
    <source>
        <dbReference type="Proteomes" id="UP000236311"/>
    </source>
</evidence>
<evidence type="ECO:0000259" key="2">
    <source>
        <dbReference type="PROSITE" id="PS51707"/>
    </source>
</evidence>
<evidence type="ECO:0000313" key="3">
    <source>
        <dbReference type="EMBL" id="SOY29439.1"/>
    </source>
</evidence>
<dbReference type="RefSeq" id="WP_103239548.1">
    <property type="nucleotide sequence ID" value="NZ_JANJZD010000001.1"/>
</dbReference>
<protein>
    <recommendedName>
        <fullName evidence="2">CYTH domain-containing protein</fullName>
    </recommendedName>
</protein>
<dbReference type="CDD" id="cd07761">
    <property type="entry name" value="CYTH-like_CthTTM-like"/>
    <property type="match status" value="1"/>
</dbReference>
<dbReference type="Proteomes" id="UP000236311">
    <property type="component" value="Unassembled WGS sequence"/>
</dbReference>
<feature type="domain" description="CYTH" evidence="2">
    <location>
        <begin position="1"/>
        <end position="165"/>
    </location>
</feature>
<dbReference type="InterPro" id="IPR012042">
    <property type="entry name" value="NeuTTM/CthTTM-like"/>
</dbReference>
<organism evidence="3 4">
    <name type="scientific">Acetatifactor muris</name>
    <dbReference type="NCBI Taxonomy" id="879566"/>
    <lineage>
        <taxon>Bacteria</taxon>
        <taxon>Bacillati</taxon>
        <taxon>Bacillota</taxon>
        <taxon>Clostridia</taxon>
        <taxon>Lachnospirales</taxon>
        <taxon>Lachnospiraceae</taxon>
        <taxon>Acetatifactor</taxon>
    </lineage>
</organism>
<gene>
    <name evidence="3" type="ORF">AMURIS_02159</name>
</gene>